<keyword evidence="1" id="KW-0813">Transport</keyword>
<organism evidence="8 9">
    <name type="scientific">Halosimplex pelagicum</name>
    <dbReference type="NCBI Taxonomy" id="869886"/>
    <lineage>
        <taxon>Archaea</taxon>
        <taxon>Methanobacteriati</taxon>
        <taxon>Methanobacteriota</taxon>
        <taxon>Stenosarchaea group</taxon>
        <taxon>Halobacteria</taxon>
        <taxon>Halobacteriales</taxon>
        <taxon>Haloarculaceae</taxon>
        <taxon>Halosimplex</taxon>
    </lineage>
</organism>
<keyword evidence="4" id="KW-0249">Electron transport</keyword>
<dbReference type="Gene3D" id="2.60.40.1190">
    <property type="match status" value="1"/>
</dbReference>
<evidence type="ECO:0000313" key="8">
    <source>
        <dbReference type="EMBL" id="QLH85014.1"/>
    </source>
</evidence>
<accession>A0A7D5TXQ4</accession>
<dbReference type="EMBL" id="CP058909">
    <property type="protein sequence ID" value="QLH85014.1"/>
    <property type="molecule type" value="Genomic_DNA"/>
</dbReference>
<evidence type="ECO:0000259" key="7">
    <source>
        <dbReference type="Pfam" id="PF09459"/>
    </source>
</evidence>
<dbReference type="KEGG" id="hpel:HZS54_15580"/>
<sequence length="341" mass="35569">MLAALTERVPVDRSAATTATTLAVVTVALLLAGQAAVAAAVTSGAQPVEQVRQVPADPAAAAWEDAPTRTVSLSKQQMAPPFGGGSVDELDVRTVANDSHIGVRLSWTDPTRDANIAAPNNFSDGAAVMLKAGNQPPITMGAAGTPVNIWYWRASWRHGPERAAGTGDMYAYPHNDSVTMPGRQADNPLSRASYEDGAQNYYAKGYGSLSHAPAQPVDAAGERTDDGWRVTFVRNRTGAGEYDAPVTDQQLHVAFAVWNGSESEVNGRKSITLQFSTLDPDTGNLSVPDAGGASSGSVLQVGGGNETGGSEGRALAIPGFVGGVVLSAVLVWLVTYWRVVR</sequence>
<feature type="domain" description="Cytochrome c-552/DMSO reductase-like haem-binding" evidence="7">
    <location>
        <begin position="61"/>
        <end position="270"/>
    </location>
</feature>
<evidence type="ECO:0000256" key="6">
    <source>
        <dbReference type="SAM" id="Phobius"/>
    </source>
</evidence>
<name>A0A7D5TXQ4_9EURY</name>
<evidence type="ECO:0000256" key="4">
    <source>
        <dbReference type="ARBA" id="ARBA00022982"/>
    </source>
</evidence>
<feature type="transmembrane region" description="Helical" evidence="6">
    <location>
        <begin position="315"/>
        <end position="337"/>
    </location>
</feature>
<dbReference type="InterPro" id="IPR019020">
    <property type="entry name" value="Cyt-c552/DMSO_Rdtase_haem-bd"/>
</dbReference>
<protein>
    <submittedName>
        <fullName evidence="8">Cytochrome C nitrite reductase</fullName>
    </submittedName>
</protein>
<dbReference type="Proteomes" id="UP000509346">
    <property type="component" value="Chromosome"/>
</dbReference>
<evidence type="ECO:0000256" key="2">
    <source>
        <dbReference type="ARBA" id="ARBA00022617"/>
    </source>
</evidence>
<dbReference type="AlphaFoldDB" id="A0A7D5TXQ4"/>
<keyword evidence="6" id="KW-0472">Membrane</keyword>
<dbReference type="Pfam" id="PF09459">
    <property type="entry name" value="EB_dh"/>
    <property type="match status" value="1"/>
</dbReference>
<dbReference type="GO" id="GO:0020037">
    <property type="term" value="F:heme binding"/>
    <property type="evidence" value="ECO:0007669"/>
    <property type="project" value="InterPro"/>
</dbReference>
<keyword evidence="6" id="KW-1133">Transmembrane helix</keyword>
<gene>
    <name evidence="8" type="ORF">HZS54_15580</name>
</gene>
<evidence type="ECO:0000313" key="9">
    <source>
        <dbReference type="Proteomes" id="UP000509346"/>
    </source>
</evidence>
<keyword evidence="9" id="KW-1185">Reference proteome</keyword>
<evidence type="ECO:0000256" key="3">
    <source>
        <dbReference type="ARBA" id="ARBA00022723"/>
    </source>
</evidence>
<proteinExistence type="predicted"/>
<keyword evidence="6" id="KW-0812">Transmembrane</keyword>
<dbReference type="OrthoDB" id="145826at2157"/>
<reference evidence="8 9" key="1">
    <citation type="submission" date="2020-07" db="EMBL/GenBank/DDBJ databases">
        <title>Halosimplex litoreum sp. nov. and Halosimplex rubrum sp. nov., isolated from different salt environments.</title>
        <authorList>
            <person name="Cui H."/>
        </authorList>
    </citation>
    <scope>NUCLEOTIDE SEQUENCE [LARGE SCALE GENOMIC DNA]</scope>
    <source>
        <strain evidence="8 9">R2</strain>
    </source>
</reference>
<keyword evidence="3" id="KW-0479">Metal-binding</keyword>
<keyword evidence="2" id="KW-0349">Heme</keyword>
<evidence type="ECO:0000256" key="5">
    <source>
        <dbReference type="ARBA" id="ARBA00023004"/>
    </source>
</evidence>
<keyword evidence="5" id="KW-0408">Iron</keyword>
<dbReference type="GO" id="GO:0046872">
    <property type="term" value="F:metal ion binding"/>
    <property type="evidence" value="ECO:0007669"/>
    <property type="project" value="UniProtKB-KW"/>
</dbReference>
<evidence type="ECO:0000256" key="1">
    <source>
        <dbReference type="ARBA" id="ARBA00022448"/>
    </source>
</evidence>